<dbReference type="Pfam" id="PF00156">
    <property type="entry name" value="Pribosyltran"/>
    <property type="match status" value="1"/>
</dbReference>
<proteinExistence type="predicted"/>
<keyword evidence="9" id="KW-0660">Purine salvage</keyword>
<feature type="compositionally biased region" description="Basic residues" evidence="12">
    <location>
        <begin position="64"/>
        <end position="74"/>
    </location>
</feature>
<keyword evidence="7" id="KW-0328">Glycosyltransferase</keyword>
<feature type="compositionally biased region" description="Basic and acidic residues" evidence="12">
    <location>
        <begin position="574"/>
        <end position="585"/>
    </location>
</feature>
<keyword evidence="6" id="KW-0963">Cytoplasm</keyword>
<protein>
    <recommendedName>
        <fullName evidence="5">Hypoxanthine-guanine phosphoribosyltransferase</fullName>
        <ecNumber evidence="4">2.4.2.8</ecNumber>
    </recommendedName>
</protein>
<evidence type="ECO:0000256" key="7">
    <source>
        <dbReference type="ARBA" id="ARBA00022676"/>
    </source>
</evidence>
<dbReference type="Proteomes" id="UP000002280">
    <property type="component" value="Chromosome X"/>
</dbReference>
<evidence type="ECO:0000259" key="13">
    <source>
        <dbReference type="Pfam" id="PF00156"/>
    </source>
</evidence>
<comment type="catalytic activity">
    <reaction evidence="10">
        <text>GMP + diphosphate = guanine + 5-phospho-alpha-D-ribose 1-diphosphate</text>
        <dbReference type="Rhea" id="RHEA:25424"/>
        <dbReference type="ChEBI" id="CHEBI:16235"/>
        <dbReference type="ChEBI" id="CHEBI:33019"/>
        <dbReference type="ChEBI" id="CHEBI:58017"/>
        <dbReference type="ChEBI" id="CHEBI:58115"/>
        <dbReference type="EC" id="2.4.2.8"/>
    </reaction>
    <physiologicalReaction direction="right-to-left" evidence="10">
        <dbReference type="Rhea" id="RHEA:25426"/>
    </physiologicalReaction>
</comment>
<dbReference type="GO" id="GO:0006166">
    <property type="term" value="P:purine ribonucleoside salvage"/>
    <property type="evidence" value="ECO:0007669"/>
    <property type="project" value="UniProtKB-KW"/>
</dbReference>
<dbReference type="GeneTree" id="ENSGT00940000155028"/>
<reference evidence="15" key="3">
    <citation type="submission" date="2025-09" db="UniProtKB">
        <authorList>
            <consortium name="Ensembl"/>
        </authorList>
    </citation>
    <scope>IDENTIFICATION</scope>
</reference>
<dbReference type="Gene3D" id="2.60.120.340">
    <property type="entry name" value="Nucleoplasmin core domain"/>
    <property type="match status" value="1"/>
</dbReference>
<dbReference type="Gene3D" id="3.40.50.2020">
    <property type="match status" value="2"/>
</dbReference>
<dbReference type="GO" id="GO:0000287">
    <property type="term" value="F:magnesium ion binding"/>
    <property type="evidence" value="ECO:0000318"/>
    <property type="project" value="GO_Central"/>
</dbReference>
<dbReference type="EC" id="2.4.2.8" evidence="4"/>
<dbReference type="PANTHER" id="PTHR43340">
    <property type="entry name" value="HYPOXANTHINE-GUANINE PHOSPHORIBOSYLTRANSFERASE"/>
    <property type="match status" value="1"/>
</dbReference>
<organism evidence="15 16">
    <name type="scientific">Monodelphis domestica</name>
    <name type="common">Gray short-tailed opossum</name>
    <dbReference type="NCBI Taxonomy" id="13616"/>
    <lineage>
        <taxon>Eukaryota</taxon>
        <taxon>Metazoa</taxon>
        <taxon>Chordata</taxon>
        <taxon>Craniata</taxon>
        <taxon>Vertebrata</taxon>
        <taxon>Euteleostomi</taxon>
        <taxon>Mammalia</taxon>
        <taxon>Metatheria</taxon>
        <taxon>Didelphimorphia</taxon>
        <taxon>Didelphidae</taxon>
        <taxon>Monodelphis</taxon>
    </lineage>
</organism>
<evidence type="ECO:0000256" key="10">
    <source>
        <dbReference type="ARBA" id="ARBA00048811"/>
    </source>
</evidence>
<keyword evidence="16" id="KW-1185">Reference proteome</keyword>
<dbReference type="Pfam" id="PF03066">
    <property type="entry name" value="Nucleoplasmin"/>
    <property type="match status" value="1"/>
</dbReference>
<evidence type="ECO:0000256" key="5">
    <source>
        <dbReference type="ARBA" id="ARBA00022099"/>
    </source>
</evidence>
<feature type="compositionally biased region" description="Acidic residues" evidence="12">
    <location>
        <begin position="439"/>
        <end position="540"/>
    </location>
</feature>
<feature type="domain" description="Nucleoplasmin core" evidence="14">
    <location>
        <begin position="302"/>
        <end position="401"/>
    </location>
</feature>
<evidence type="ECO:0000256" key="12">
    <source>
        <dbReference type="SAM" id="MobiDB-lite"/>
    </source>
</evidence>
<accession>A0A5F8H0N1</accession>
<dbReference type="InterPro" id="IPR036824">
    <property type="entry name" value="Nucleoplasmin_core_dom_sf"/>
</dbReference>
<evidence type="ECO:0000256" key="3">
    <source>
        <dbReference type="ARBA" id="ARBA00004669"/>
    </source>
</evidence>
<dbReference type="Bgee" id="ENSMODG00000015247">
    <property type="expression patterns" value="Expressed in spinal cord and 20 other cell types or tissues"/>
</dbReference>
<dbReference type="GO" id="GO:0005829">
    <property type="term" value="C:cytosol"/>
    <property type="evidence" value="ECO:0000318"/>
    <property type="project" value="GO_Central"/>
</dbReference>
<evidence type="ECO:0000256" key="4">
    <source>
        <dbReference type="ARBA" id="ARBA00011895"/>
    </source>
</evidence>
<dbReference type="CDD" id="cd06223">
    <property type="entry name" value="PRTases_typeI"/>
    <property type="match status" value="1"/>
</dbReference>
<dbReference type="InParanoid" id="A0A5F8H0N1"/>
<dbReference type="InterPro" id="IPR000836">
    <property type="entry name" value="PRTase_dom"/>
</dbReference>
<sequence length="747" mass="83788">MSPAPSGPLIRALMDWVATCNKIKAGVGTCVSATESVWCCEYISRAGFRAGADRTKIRREGRGPRKRPRRRRGKGKGEGPQRRWLVGLAGGFCPISALSWGWHGRISIALLLPRCLGAASSSFSSFSTTLSPPPFLFSPLLPGRCRRVSRTPMANLSPSIVIDDDEPGYDLDLFCIPKHYAQDLEKVFIPHGLIMDRTERLARDVMKEMGGHHIVALCVLKGGYKFFADLLDYIKALNRNSDKSIPMTVDFIRLKSYCNPTEDRAQQLPVAHPSPIARCLSYNCPTQNTDMDVNHIRAQSFLFGCELKADKDFHFKVINEQIEHQLSLRTVSLGASAKDELHVVEAEALNFEGSPTTVTLASLKLSVQPTVSLGGFEITPPVVLRLKCGSGPVYISGQHLVALEEDVEENNVKAVNLPAKRAASEIDNKIPQKKVKLSEEEEEEEEEEEDEEEEEEDDDEAEDEEEIEEVDEEEEEVEVEEEEEEEVEEIEEEEEEEEEEGEEEEEEEEGEEEEEEGEEEEEEEEEGEEEEEEEEIENNDPIEIKSDPDSPAQNGQTPNMEEETDSEPVTPKSKSQESFETEEKITPSPQESSSPEDIKENIQNDQSTGDIKVIGGDDLSTLTGKNVLIVEDIIDTGKTMQTLLSLVKQYNPKMVKVASLLVKRTPRSVGYRPDFVGFEIPDKFVVGYALDYNEYFRDLNVSNALIFHNISERELFCFSMPRNLNSLGIPIRHIKLLSRTDILGAGA</sequence>
<comment type="pathway">
    <text evidence="3">Purine metabolism; IMP biosynthesis via salvage pathway; IMP from hypoxanthine: step 1/1.</text>
</comment>
<evidence type="ECO:0000256" key="2">
    <source>
        <dbReference type="ARBA" id="ARBA00004496"/>
    </source>
</evidence>
<dbReference type="SUPFAM" id="SSF53271">
    <property type="entry name" value="PRTase-like"/>
    <property type="match status" value="2"/>
</dbReference>
<dbReference type="GO" id="GO:0032264">
    <property type="term" value="P:IMP salvage"/>
    <property type="evidence" value="ECO:0000318"/>
    <property type="project" value="GO_Central"/>
</dbReference>
<dbReference type="InterPro" id="IPR029057">
    <property type="entry name" value="PRTase-like"/>
</dbReference>
<feature type="domain" description="Phosphoribosyltransferase" evidence="13">
    <location>
        <begin position="601"/>
        <end position="692"/>
    </location>
</feature>
<dbReference type="GO" id="GO:0004422">
    <property type="term" value="F:hypoxanthine phosphoribosyltransferase activity"/>
    <property type="evidence" value="ECO:0000318"/>
    <property type="project" value="GO_Central"/>
</dbReference>
<dbReference type="InterPro" id="IPR050408">
    <property type="entry name" value="HGPRT"/>
</dbReference>
<feature type="region of interest" description="Disordered" evidence="12">
    <location>
        <begin position="54"/>
        <end position="82"/>
    </location>
</feature>
<dbReference type="FunFam" id="3.40.50.2020:FF:000145">
    <property type="entry name" value="Uncharacterized protein"/>
    <property type="match status" value="1"/>
</dbReference>
<reference evidence="15" key="2">
    <citation type="submission" date="2025-08" db="UniProtKB">
        <authorList>
            <consortium name="Ensembl"/>
        </authorList>
    </citation>
    <scope>IDENTIFICATION</scope>
</reference>
<evidence type="ECO:0000313" key="15">
    <source>
        <dbReference type="Ensembl" id="ENSMODP00000052936.1"/>
    </source>
</evidence>
<dbReference type="Ensembl" id="ENSMODT00000078603.1">
    <property type="protein sequence ID" value="ENSMODP00000052936.1"/>
    <property type="gene ID" value="ENSMODG00000015247.4"/>
</dbReference>
<evidence type="ECO:0000256" key="6">
    <source>
        <dbReference type="ARBA" id="ARBA00022490"/>
    </source>
</evidence>
<dbReference type="SUPFAM" id="SSF69203">
    <property type="entry name" value="Nucleoplasmin-like core domain"/>
    <property type="match status" value="1"/>
</dbReference>
<evidence type="ECO:0000313" key="16">
    <source>
        <dbReference type="Proteomes" id="UP000002280"/>
    </source>
</evidence>
<dbReference type="InterPro" id="IPR024057">
    <property type="entry name" value="Nucleoplasmin_core_dom"/>
</dbReference>
<dbReference type="GO" id="GO:0006178">
    <property type="term" value="P:guanine salvage"/>
    <property type="evidence" value="ECO:0000318"/>
    <property type="project" value="GO_Central"/>
</dbReference>
<comment type="subcellular location">
    <subcellularLocation>
        <location evidence="2">Cytoplasm</location>
    </subcellularLocation>
</comment>
<dbReference type="FunFam" id="2.60.120.340:FF:000001">
    <property type="entry name" value="Nucleophosmin 1"/>
    <property type="match status" value="1"/>
</dbReference>
<evidence type="ECO:0000256" key="9">
    <source>
        <dbReference type="ARBA" id="ARBA00022726"/>
    </source>
</evidence>
<evidence type="ECO:0000256" key="8">
    <source>
        <dbReference type="ARBA" id="ARBA00022679"/>
    </source>
</evidence>
<name>A0A5F8H0N1_MONDO</name>
<dbReference type="PANTHER" id="PTHR43340:SF6">
    <property type="entry name" value="HYPOXANTHINE-GUANINE PHOSPHORIBOSYLTRANSFERASE"/>
    <property type="match status" value="1"/>
</dbReference>
<dbReference type="STRING" id="13616.ENSMODP00000052936"/>
<dbReference type="AlphaFoldDB" id="A0A5F8H0N1"/>
<feature type="region of interest" description="Disordered" evidence="12">
    <location>
        <begin position="431"/>
        <end position="611"/>
    </location>
</feature>
<evidence type="ECO:0000256" key="11">
    <source>
        <dbReference type="ARBA" id="ARBA00049402"/>
    </source>
</evidence>
<comment type="catalytic activity">
    <reaction evidence="11">
        <text>IMP + diphosphate = hypoxanthine + 5-phospho-alpha-D-ribose 1-diphosphate</text>
        <dbReference type="Rhea" id="RHEA:17973"/>
        <dbReference type="ChEBI" id="CHEBI:17368"/>
        <dbReference type="ChEBI" id="CHEBI:33019"/>
        <dbReference type="ChEBI" id="CHEBI:58017"/>
        <dbReference type="ChEBI" id="CHEBI:58053"/>
        <dbReference type="EC" id="2.4.2.8"/>
    </reaction>
    <physiologicalReaction direction="right-to-left" evidence="11">
        <dbReference type="Rhea" id="RHEA:17975"/>
    </physiologicalReaction>
</comment>
<evidence type="ECO:0000259" key="14">
    <source>
        <dbReference type="Pfam" id="PF03066"/>
    </source>
</evidence>
<dbReference type="GO" id="GO:0046100">
    <property type="term" value="P:hypoxanthine metabolic process"/>
    <property type="evidence" value="ECO:0000318"/>
    <property type="project" value="GO_Central"/>
</dbReference>
<evidence type="ECO:0000256" key="1">
    <source>
        <dbReference type="ARBA" id="ARBA00001946"/>
    </source>
</evidence>
<keyword evidence="8" id="KW-0808">Transferase</keyword>
<comment type="cofactor">
    <cofactor evidence="1">
        <name>Mg(2+)</name>
        <dbReference type="ChEBI" id="CHEBI:18420"/>
    </cofactor>
</comment>
<dbReference type="FunFam" id="3.40.50.2020:FF:000146">
    <property type="entry name" value="Uncharacterized protein"/>
    <property type="match status" value="1"/>
</dbReference>
<dbReference type="GO" id="GO:0032263">
    <property type="term" value="P:GMP salvage"/>
    <property type="evidence" value="ECO:0000318"/>
    <property type="project" value="GO_Central"/>
</dbReference>
<reference evidence="15 16" key="1">
    <citation type="journal article" date="2007" name="Nature">
        <title>Genome of the marsupial Monodelphis domestica reveals innovation in non-coding sequences.</title>
        <authorList>
            <person name="Mikkelsen T.S."/>
            <person name="Wakefield M.J."/>
            <person name="Aken B."/>
            <person name="Amemiya C.T."/>
            <person name="Chang J.L."/>
            <person name="Duke S."/>
            <person name="Garber M."/>
            <person name="Gentles A.J."/>
            <person name="Goodstadt L."/>
            <person name="Heger A."/>
            <person name="Jurka J."/>
            <person name="Kamal M."/>
            <person name="Mauceli E."/>
            <person name="Searle S.M."/>
            <person name="Sharpe T."/>
            <person name="Baker M.L."/>
            <person name="Batzer M.A."/>
            <person name="Benos P.V."/>
            <person name="Belov K."/>
            <person name="Clamp M."/>
            <person name="Cook A."/>
            <person name="Cuff J."/>
            <person name="Das R."/>
            <person name="Davidow L."/>
            <person name="Deakin J.E."/>
            <person name="Fazzari M.J."/>
            <person name="Glass J.L."/>
            <person name="Grabherr M."/>
            <person name="Greally J.M."/>
            <person name="Gu W."/>
            <person name="Hore T.A."/>
            <person name="Huttley G.A."/>
            <person name="Kleber M."/>
            <person name="Jirtle R.L."/>
            <person name="Koina E."/>
            <person name="Lee J.T."/>
            <person name="Mahony S."/>
            <person name="Marra M.A."/>
            <person name="Miller R.D."/>
            <person name="Nicholls R.D."/>
            <person name="Oda M."/>
            <person name="Papenfuss A.T."/>
            <person name="Parra Z.E."/>
            <person name="Pollock D.D."/>
            <person name="Ray D.A."/>
            <person name="Schein J.E."/>
            <person name="Speed T.P."/>
            <person name="Thompson K."/>
            <person name="VandeBerg J.L."/>
            <person name="Wade C.M."/>
            <person name="Walker J.A."/>
            <person name="Waters P.D."/>
            <person name="Webber C."/>
            <person name="Weidman J.R."/>
            <person name="Xie X."/>
            <person name="Zody M.C."/>
            <person name="Baldwin J."/>
            <person name="Abdouelleil A."/>
            <person name="Abdulkadir J."/>
            <person name="Abebe A."/>
            <person name="Abera B."/>
            <person name="Abreu J."/>
            <person name="Acer S.C."/>
            <person name="Aftuck L."/>
            <person name="Alexander A."/>
            <person name="An P."/>
            <person name="Anderson E."/>
            <person name="Anderson S."/>
            <person name="Arachi H."/>
            <person name="Azer M."/>
            <person name="Bachantsang P."/>
            <person name="Barry A."/>
            <person name="Bayul T."/>
            <person name="Berlin A."/>
            <person name="Bessette D."/>
            <person name="Bloom T."/>
            <person name="Bloom T."/>
            <person name="Boguslavskiy L."/>
            <person name="Bonnet C."/>
            <person name="Boukhgalter B."/>
            <person name="Bourzgui I."/>
            <person name="Brown A."/>
            <person name="Cahill P."/>
            <person name="Channer S."/>
            <person name="Cheshatsang Y."/>
            <person name="Chuda L."/>
            <person name="Citroen M."/>
            <person name="Collymore A."/>
            <person name="Cooke P."/>
            <person name="Costello M."/>
            <person name="D'Aco K."/>
            <person name="Daza R."/>
            <person name="De Haan G."/>
            <person name="DeGray S."/>
            <person name="DeMaso C."/>
            <person name="Dhargay N."/>
            <person name="Dooley K."/>
            <person name="Dooley E."/>
            <person name="Doricent M."/>
            <person name="Dorje P."/>
            <person name="Dorjee K."/>
            <person name="Dupes A."/>
            <person name="Elong R."/>
            <person name="Falk J."/>
            <person name="Farina A."/>
            <person name="Faro S."/>
            <person name="Ferguson D."/>
            <person name="Fisher S."/>
            <person name="Foley C.D."/>
            <person name="Franke A."/>
            <person name="Friedrich D."/>
            <person name="Gadbois L."/>
            <person name="Gearin G."/>
            <person name="Gearin C.R."/>
            <person name="Giannoukos G."/>
            <person name="Goode T."/>
            <person name="Graham J."/>
            <person name="Grandbois E."/>
            <person name="Grewal S."/>
            <person name="Gyaltsen K."/>
            <person name="Hafez N."/>
            <person name="Hagos B."/>
            <person name="Hall J."/>
            <person name="Henson C."/>
            <person name="Hollinger A."/>
            <person name="Honan T."/>
            <person name="Huard M.D."/>
            <person name="Hughes L."/>
            <person name="Hurhula B."/>
            <person name="Husby M.E."/>
            <person name="Kamat A."/>
            <person name="Kanga B."/>
            <person name="Kashin S."/>
            <person name="Khazanovich D."/>
            <person name="Kisner P."/>
            <person name="Lance K."/>
            <person name="Lara M."/>
            <person name="Lee W."/>
            <person name="Lennon N."/>
            <person name="Letendre F."/>
            <person name="LeVine R."/>
            <person name="Lipovsky A."/>
            <person name="Liu X."/>
            <person name="Liu J."/>
            <person name="Liu S."/>
            <person name="Lokyitsang T."/>
            <person name="Lokyitsang Y."/>
            <person name="Lubonja R."/>
            <person name="Lui A."/>
            <person name="MacDonald P."/>
            <person name="Magnisalis V."/>
            <person name="Maru K."/>
            <person name="Matthews C."/>
            <person name="McCusker W."/>
            <person name="McDonough S."/>
            <person name="Mehta T."/>
            <person name="Meldrim J."/>
            <person name="Meneus L."/>
            <person name="Mihai O."/>
            <person name="Mihalev A."/>
            <person name="Mihova T."/>
            <person name="Mittelman R."/>
            <person name="Mlenga V."/>
            <person name="Montmayeur A."/>
            <person name="Mulrain L."/>
            <person name="Navidi A."/>
            <person name="Naylor J."/>
            <person name="Negash T."/>
            <person name="Nguyen T."/>
            <person name="Nguyen N."/>
            <person name="Nicol R."/>
            <person name="Norbu C."/>
            <person name="Norbu N."/>
            <person name="Novod N."/>
            <person name="O'Neill B."/>
            <person name="Osman S."/>
            <person name="Markiewicz E."/>
            <person name="Oyono O.L."/>
            <person name="Patti C."/>
            <person name="Phunkhang P."/>
            <person name="Pierre F."/>
            <person name="Priest M."/>
            <person name="Raghuraman S."/>
            <person name="Rege F."/>
            <person name="Reyes R."/>
            <person name="Rise C."/>
            <person name="Rogov P."/>
            <person name="Ross K."/>
            <person name="Ryan E."/>
            <person name="Settipalli S."/>
            <person name="Shea T."/>
            <person name="Sherpa N."/>
            <person name="Shi L."/>
            <person name="Shih D."/>
            <person name="Sparrow T."/>
            <person name="Spaulding J."/>
            <person name="Stalker J."/>
            <person name="Stange-Thomann N."/>
            <person name="Stavropoulos S."/>
            <person name="Stone C."/>
            <person name="Strader C."/>
            <person name="Tesfaye S."/>
            <person name="Thomson T."/>
            <person name="Thoulutsang Y."/>
            <person name="Thoulutsang D."/>
            <person name="Topham K."/>
            <person name="Topping I."/>
            <person name="Tsamla T."/>
            <person name="Vassiliev H."/>
            <person name="Vo A."/>
            <person name="Wangchuk T."/>
            <person name="Wangdi T."/>
            <person name="Weiand M."/>
            <person name="Wilkinson J."/>
            <person name="Wilson A."/>
            <person name="Yadav S."/>
            <person name="Young G."/>
            <person name="Yu Q."/>
            <person name="Zembek L."/>
            <person name="Zhong D."/>
            <person name="Zimmer A."/>
            <person name="Zwirko Z."/>
            <person name="Jaffe D.B."/>
            <person name="Alvarez P."/>
            <person name="Brockman W."/>
            <person name="Butler J."/>
            <person name="Chin C."/>
            <person name="Gnerre S."/>
            <person name="MacCallum I."/>
            <person name="Graves J.A."/>
            <person name="Ponting C.P."/>
            <person name="Breen M."/>
            <person name="Samollow P.B."/>
            <person name="Lander E.S."/>
            <person name="Lindblad-Toh K."/>
        </authorList>
    </citation>
    <scope>NUCLEOTIDE SEQUENCE [LARGE SCALE GENOMIC DNA]</scope>
</reference>
<feature type="compositionally biased region" description="Basic and acidic residues" evidence="12">
    <location>
        <begin position="54"/>
        <end position="63"/>
    </location>
</feature>